<proteinExistence type="inferred from homology"/>
<dbReference type="AlphaFoldDB" id="A0A9D3Q0R9"/>
<evidence type="ECO:0000259" key="9">
    <source>
        <dbReference type="PROSITE" id="PS50955"/>
    </source>
</evidence>
<keyword evidence="3" id="KW-0597">Phosphoprotein</keyword>
<feature type="region of interest" description="Disordered" evidence="6">
    <location>
        <begin position="52"/>
        <end position="88"/>
    </location>
</feature>
<evidence type="ECO:0000256" key="2">
    <source>
        <dbReference type="ARBA" id="ARBA00022481"/>
    </source>
</evidence>
<dbReference type="FunFam" id="1.10.720.40:FF:000001">
    <property type="entry name" value="LEM domain containing 2, isoform CRA_a"/>
    <property type="match status" value="2"/>
</dbReference>
<feature type="compositionally biased region" description="Polar residues" evidence="6">
    <location>
        <begin position="132"/>
        <end position="143"/>
    </location>
</feature>
<name>A0A9D3Q0R9_MEGAT</name>
<dbReference type="PROSITE" id="PS50954">
    <property type="entry name" value="LEM"/>
    <property type="match status" value="1"/>
</dbReference>
<evidence type="ECO:0000313" key="10">
    <source>
        <dbReference type="EMBL" id="KAG7472657.1"/>
    </source>
</evidence>
<evidence type="ECO:0000256" key="6">
    <source>
        <dbReference type="SAM" id="MobiDB-lite"/>
    </source>
</evidence>
<keyword evidence="11" id="KW-1185">Reference proteome</keyword>
<comment type="caution">
    <text evidence="10">The sequence shown here is derived from an EMBL/GenBank/DDBJ whole genome shotgun (WGS) entry which is preliminary data.</text>
</comment>
<dbReference type="InterPro" id="IPR003887">
    <property type="entry name" value="LEM_dom"/>
</dbReference>
<feature type="transmembrane region" description="Helical" evidence="7">
    <location>
        <begin position="243"/>
        <end position="263"/>
    </location>
</feature>
<dbReference type="InterPro" id="IPR013146">
    <property type="entry name" value="LEM-like_dom"/>
</dbReference>
<dbReference type="CDD" id="cd12940">
    <property type="entry name" value="LEM_LAP2_LEMD1"/>
    <property type="match status" value="1"/>
</dbReference>
<keyword evidence="4" id="KW-0007">Acetylation</keyword>
<dbReference type="EMBL" id="JAFDVH010000008">
    <property type="protein sequence ID" value="KAG7472657.1"/>
    <property type="molecule type" value="Genomic_DNA"/>
</dbReference>
<keyword evidence="7" id="KW-0812">Transmembrane</keyword>
<feature type="region of interest" description="Disordered" evidence="6">
    <location>
        <begin position="125"/>
        <end position="183"/>
    </location>
</feature>
<feature type="region of interest" description="Disordered" evidence="6">
    <location>
        <begin position="287"/>
        <end position="310"/>
    </location>
</feature>
<accession>A0A9D3Q0R9</accession>
<organism evidence="10 11">
    <name type="scientific">Megalops atlanticus</name>
    <name type="common">Tarpon</name>
    <name type="synonym">Clupea gigantea</name>
    <dbReference type="NCBI Taxonomy" id="7932"/>
    <lineage>
        <taxon>Eukaryota</taxon>
        <taxon>Metazoa</taxon>
        <taxon>Chordata</taxon>
        <taxon>Craniata</taxon>
        <taxon>Vertebrata</taxon>
        <taxon>Euteleostomi</taxon>
        <taxon>Actinopterygii</taxon>
        <taxon>Neopterygii</taxon>
        <taxon>Teleostei</taxon>
        <taxon>Elopiformes</taxon>
        <taxon>Megalopidae</taxon>
        <taxon>Megalops</taxon>
    </lineage>
</organism>
<evidence type="ECO:0008006" key="12">
    <source>
        <dbReference type="Google" id="ProtNLM"/>
    </source>
</evidence>
<dbReference type="PROSITE" id="PS50955">
    <property type="entry name" value="LEM_LIKE"/>
    <property type="match status" value="1"/>
</dbReference>
<evidence type="ECO:0000256" key="7">
    <source>
        <dbReference type="SAM" id="Phobius"/>
    </source>
</evidence>
<feature type="compositionally biased region" description="Acidic residues" evidence="6">
    <location>
        <begin position="144"/>
        <end position="155"/>
    </location>
</feature>
<evidence type="ECO:0000256" key="4">
    <source>
        <dbReference type="ARBA" id="ARBA00022990"/>
    </source>
</evidence>
<evidence type="ECO:0000256" key="1">
    <source>
        <dbReference type="ARBA" id="ARBA00007744"/>
    </source>
</evidence>
<dbReference type="SMART" id="SM01261">
    <property type="entry name" value="Thymopoietin"/>
    <property type="match status" value="1"/>
</dbReference>
<evidence type="ECO:0000256" key="5">
    <source>
        <dbReference type="ARBA" id="ARBA00023125"/>
    </source>
</evidence>
<reference evidence="10" key="1">
    <citation type="submission" date="2021-01" db="EMBL/GenBank/DDBJ databases">
        <authorList>
            <person name="Zahm M."/>
            <person name="Roques C."/>
            <person name="Cabau C."/>
            <person name="Klopp C."/>
            <person name="Donnadieu C."/>
            <person name="Jouanno E."/>
            <person name="Lampietro C."/>
            <person name="Louis A."/>
            <person name="Herpin A."/>
            <person name="Echchiki A."/>
            <person name="Berthelot C."/>
            <person name="Parey E."/>
            <person name="Roest-Crollius H."/>
            <person name="Braasch I."/>
            <person name="Postlethwait J."/>
            <person name="Bobe J."/>
            <person name="Montfort J."/>
            <person name="Bouchez O."/>
            <person name="Begum T."/>
            <person name="Mejri S."/>
            <person name="Adams A."/>
            <person name="Chen W.-J."/>
            <person name="Guiguen Y."/>
        </authorList>
    </citation>
    <scope>NUCLEOTIDE SEQUENCE</scope>
    <source>
        <strain evidence="10">YG-15Mar2019-1</strain>
        <tissue evidence="10">Brain</tissue>
    </source>
</reference>
<dbReference type="InterPro" id="IPR011015">
    <property type="entry name" value="LEM/LEM-like_dom_sf"/>
</dbReference>
<dbReference type="PANTHER" id="PTHR12019">
    <property type="entry name" value="LAMINA-ASSOCIATED POLYPEPTIDE THYMOPOIETIN"/>
    <property type="match status" value="1"/>
</dbReference>
<evidence type="ECO:0000259" key="8">
    <source>
        <dbReference type="PROSITE" id="PS50954"/>
    </source>
</evidence>
<feature type="compositionally biased region" description="Acidic residues" evidence="6">
    <location>
        <begin position="54"/>
        <end position="66"/>
    </location>
</feature>
<feature type="compositionally biased region" description="Pro residues" evidence="6">
    <location>
        <begin position="300"/>
        <end position="310"/>
    </location>
</feature>
<feature type="compositionally biased region" description="Low complexity" evidence="6">
    <location>
        <begin position="288"/>
        <end position="299"/>
    </location>
</feature>
<feature type="domain" description="LEM-like" evidence="9">
    <location>
        <begin position="5"/>
        <end position="48"/>
    </location>
</feature>
<dbReference type="GO" id="GO:0003677">
    <property type="term" value="F:DNA binding"/>
    <property type="evidence" value="ECO:0007669"/>
    <property type="project" value="UniProtKB-KW"/>
</dbReference>
<dbReference type="OrthoDB" id="6363067at2759"/>
<dbReference type="SUPFAM" id="SSF63451">
    <property type="entry name" value="LEM domain"/>
    <property type="match status" value="2"/>
</dbReference>
<dbReference type="InterPro" id="IPR051656">
    <property type="entry name" value="LEM_domain"/>
</dbReference>
<dbReference type="Pfam" id="PF03020">
    <property type="entry name" value="LEM"/>
    <property type="match status" value="1"/>
</dbReference>
<dbReference type="GO" id="GO:0005635">
    <property type="term" value="C:nuclear envelope"/>
    <property type="evidence" value="ECO:0007669"/>
    <property type="project" value="UniProtKB-ARBA"/>
</dbReference>
<dbReference type="PANTHER" id="PTHR12019:SF22">
    <property type="entry name" value="LAMINA-ASSOCIATED POLYPEPTIDE 2, ISOFORMS BETA_GAMMA"/>
    <property type="match status" value="1"/>
</dbReference>
<dbReference type="Pfam" id="PF08198">
    <property type="entry name" value="Thymopoietin"/>
    <property type="match status" value="1"/>
</dbReference>
<keyword evidence="5" id="KW-0238">DNA-binding</keyword>
<keyword evidence="7" id="KW-0472">Membrane</keyword>
<evidence type="ECO:0000313" key="11">
    <source>
        <dbReference type="Proteomes" id="UP001046870"/>
    </source>
</evidence>
<sequence>MPVFVEDPAQFSKQRLKLELVAHNVPLPAGESKKQVYLDLYLKYIAKNKAADFSSDEEDQAQEDAVQEPSVSQEEEGQQNEESDKMDVTQLTDDELKAEFQKYGVKVGPIVASTRALYERKLQRLLDPAPQPKQNGTSNADQYSDSEEEDDESGCDCEHPGPEPAAVTVTESDQSQLRDSRPMKDVLTEMFPDADRTPTGISATRRRPIKGAAGRPVQFKYPDLPMSPRTVEQQELQQRLVPLWVQVVVFLVVAALLFLIYGAMEDSLANPFSALLDNLSQEAELIEDSSSLPDSLASPDAPPLPVTGEE</sequence>
<protein>
    <recommendedName>
        <fullName evidence="12">Lamina-associated polypeptide 2</fullName>
    </recommendedName>
</protein>
<dbReference type="Gene3D" id="1.10.720.40">
    <property type="match status" value="2"/>
</dbReference>
<evidence type="ECO:0000256" key="3">
    <source>
        <dbReference type="ARBA" id="ARBA00022553"/>
    </source>
</evidence>
<keyword evidence="7" id="KW-1133">Transmembrane helix</keyword>
<dbReference type="Proteomes" id="UP001046870">
    <property type="component" value="Chromosome 8"/>
</dbReference>
<dbReference type="SMART" id="SM00540">
    <property type="entry name" value="LEM"/>
    <property type="match status" value="1"/>
</dbReference>
<feature type="domain" description="LEM" evidence="8">
    <location>
        <begin position="85"/>
        <end position="129"/>
    </location>
</feature>
<keyword evidence="2" id="KW-0488">Methylation</keyword>
<comment type="similarity">
    <text evidence="1">Belongs to the LEM family.</text>
</comment>
<gene>
    <name evidence="10" type="ORF">MATL_G00110890</name>
</gene>